<keyword evidence="8" id="KW-0547">Nucleotide-binding</keyword>
<dbReference type="SUPFAM" id="SSF47226">
    <property type="entry name" value="Histidine-containing phosphotransfer domain, HPT domain"/>
    <property type="match status" value="1"/>
</dbReference>
<dbReference type="SUPFAM" id="SSF47384">
    <property type="entry name" value="Homodimeric domain of signal transducing histidine kinase"/>
    <property type="match status" value="1"/>
</dbReference>
<evidence type="ECO:0000259" key="22">
    <source>
        <dbReference type="PROSITE" id="PS50110"/>
    </source>
</evidence>
<evidence type="ECO:0000259" key="21">
    <source>
        <dbReference type="PROSITE" id="PS50109"/>
    </source>
</evidence>
<feature type="modified residue" description="Phosphohistidine" evidence="18">
    <location>
        <position position="1165"/>
    </location>
</feature>
<reference evidence="27" key="1">
    <citation type="journal article" date="2017" name="Biotechnol. Biofuels">
        <title>Evaluation of environmental bacterial communities as a factor affecting the growth of duckweed Lemna minor.</title>
        <authorList>
            <person name="Ishizawa H."/>
            <person name="Kuroda M."/>
            <person name="Morikawa M."/>
            <person name="Ike M."/>
        </authorList>
    </citation>
    <scope>NUCLEOTIDE SEQUENCE [LARGE SCALE GENOMIC DNA]</scope>
    <source>
        <strain evidence="27">H3</strain>
    </source>
</reference>
<dbReference type="SMART" id="SM00388">
    <property type="entry name" value="HisKA"/>
    <property type="match status" value="1"/>
</dbReference>
<feature type="domain" description="Response regulatory" evidence="22">
    <location>
        <begin position="825"/>
        <end position="946"/>
    </location>
</feature>
<dbReference type="RefSeq" id="WP_145985816.1">
    <property type="nucleotide sequence ID" value="NZ_AP018823.1"/>
</dbReference>
<dbReference type="InterPro" id="IPR001789">
    <property type="entry name" value="Sig_transdc_resp-reg_receiver"/>
</dbReference>
<dbReference type="InterPro" id="IPR008207">
    <property type="entry name" value="Sig_transdc_His_kin_Hpt_dom"/>
</dbReference>
<dbReference type="Pfam" id="PF08448">
    <property type="entry name" value="PAS_4"/>
    <property type="match status" value="1"/>
</dbReference>
<feature type="modified residue" description="4-aspartylphosphate" evidence="19">
    <location>
        <position position="879"/>
    </location>
</feature>
<dbReference type="Pfam" id="PF00072">
    <property type="entry name" value="Response_reg"/>
    <property type="match status" value="2"/>
</dbReference>
<feature type="transmembrane region" description="Helical" evidence="20">
    <location>
        <begin position="339"/>
        <end position="358"/>
    </location>
</feature>
<dbReference type="Pfam" id="PF01627">
    <property type="entry name" value="Hpt"/>
    <property type="match status" value="1"/>
</dbReference>
<evidence type="ECO:0000256" key="7">
    <source>
        <dbReference type="ARBA" id="ARBA00022692"/>
    </source>
</evidence>
<evidence type="ECO:0000256" key="17">
    <source>
        <dbReference type="ARBA" id="ARBA00070152"/>
    </source>
</evidence>
<evidence type="ECO:0000256" key="9">
    <source>
        <dbReference type="ARBA" id="ARBA00022777"/>
    </source>
</evidence>
<dbReference type="EC" id="2.7.13.3" evidence="3"/>
<comment type="subunit">
    <text evidence="15">At low DSF concentrations, interacts with RpfF.</text>
</comment>
<dbReference type="InterPro" id="IPR003594">
    <property type="entry name" value="HATPase_dom"/>
</dbReference>
<accession>A0A3G9GH75</accession>
<keyword evidence="6" id="KW-0808">Transferase</keyword>
<evidence type="ECO:0000256" key="4">
    <source>
        <dbReference type="ARBA" id="ARBA00022475"/>
    </source>
</evidence>
<evidence type="ECO:0000256" key="15">
    <source>
        <dbReference type="ARBA" id="ARBA00064003"/>
    </source>
</evidence>
<dbReference type="Gene3D" id="6.10.340.10">
    <property type="match status" value="1"/>
</dbReference>
<dbReference type="PROSITE" id="PS51257">
    <property type="entry name" value="PROKAR_LIPOPROTEIN"/>
    <property type="match status" value="1"/>
</dbReference>
<dbReference type="SUPFAM" id="SSF103190">
    <property type="entry name" value="Sensory domain-like"/>
    <property type="match status" value="1"/>
</dbReference>
<dbReference type="SMART" id="SM00091">
    <property type="entry name" value="PAS"/>
    <property type="match status" value="1"/>
</dbReference>
<dbReference type="SUPFAM" id="SSF55874">
    <property type="entry name" value="ATPase domain of HSP90 chaperone/DNA topoisomerase II/histidine kinase"/>
    <property type="match status" value="1"/>
</dbReference>
<keyword evidence="13 20" id="KW-0472">Membrane</keyword>
<dbReference type="InterPro" id="IPR000700">
    <property type="entry name" value="PAS-assoc_C"/>
</dbReference>
<keyword evidence="4" id="KW-1003">Cell membrane</keyword>
<evidence type="ECO:0000256" key="20">
    <source>
        <dbReference type="SAM" id="Phobius"/>
    </source>
</evidence>
<feature type="domain" description="HPt" evidence="25">
    <location>
        <begin position="1126"/>
        <end position="1222"/>
    </location>
</feature>
<dbReference type="CDD" id="cd17546">
    <property type="entry name" value="REC_hyHK_CKI1_RcsC-like"/>
    <property type="match status" value="2"/>
</dbReference>
<dbReference type="PROSITE" id="PS50109">
    <property type="entry name" value="HIS_KIN"/>
    <property type="match status" value="1"/>
</dbReference>
<keyword evidence="9 26" id="KW-0418">Kinase</keyword>
<keyword evidence="5 19" id="KW-0597">Phosphoprotein</keyword>
<dbReference type="PROSITE" id="PS50894">
    <property type="entry name" value="HPT"/>
    <property type="match status" value="1"/>
</dbReference>
<evidence type="ECO:0000259" key="24">
    <source>
        <dbReference type="PROSITE" id="PS50113"/>
    </source>
</evidence>
<dbReference type="Pfam" id="PF02518">
    <property type="entry name" value="HATPase_c"/>
    <property type="match status" value="1"/>
</dbReference>
<reference evidence="27" key="3">
    <citation type="journal article" date="2017" name="Plant Physiol. Biochem.">
        <title>Differential oxidative and antioxidative response of duckweed Lemna minor toward plant growth promoting/inhibiting bacteria.</title>
        <authorList>
            <person name="Ishizawa H."/>
            <person name="Kuroda M."/>
            <person name="Morikawa M."/>
            <person name="Ike M."/>
        </authorList>
    </citation>
    <scope>NUCLEOTIDE SEQUENCE [LARGE SCALE GENOMIC DNA]</scope>
    <source>
        <strain evidence="27">H3</strain>
    </source>
</reference>
<keyword evidence="27" id="KW-1185">Reference proteome</keyword>
<evidence type="ECO:0000256" key="3">
    <source>
        <dbReference type="ARBA" id="ARBA00012438"/>
    </source>
</evidence>
<evidence type="ECO:0000256" key="10">
    <source>
        <dbReference type="ARBA" id="ARBA00022840"/>
    </source>
</evidence>
<dbReference type="SUPFAM" id="SSF52172">
    <property type="entry name" value="CheY-like"/>
    <property type="match status" value="2"/>
</dbReference>
<dbReference type="InterPro" id="IPR005467">
    <property type="entry name" value="His_kinase_dom"/>
</dbReference>
<evidence type="ECO:0000256" key="12">
    <source>
        <dbReference type="ARBA" id="ARBA00023012"/>
    </source>
</evidence>
<dbReference type="GO" id="GO:0005886">
    <property type="term" value="C:plasma membrane"/>
    <property type="evidence" value="ECO:0007669"/>
    <property type="project" value="UniProtKB-SubCell"/>
</dbReference>
<evidence type="ECO:0000256" key="13">
    <source>
        <dbReference type="ARBA" id="ARBA00023136"/>
    </source>
</evidence>
<evidence type="ECO:0000256" key="18">
    <source>
        <dbReference type="PROSITE-ProRule" id="PRU00110"/>
    </source>
</evidence>
<dbReference type="Proteomes" id="UP000198290">
    <property type="component" value="Chromosome"/>
</dbReference>
<dbReference type="Gene3D" id="1.10.287.130">
    <property type="match status" value="1"/>
</dbReference>
<comment type="subcellular location">
    <subcellularLocation>
        <location evidence="2">Cell membrane</location>
        <topology evidence="2">Multi-pass membrane protein</topology>
    </subcellularLocation>
</comment>
<evidence type="ECO:0000256" key="19">
    <source>
        <dbReference type="PROSITE-ProRule" id="PRU00169"/>
    </source>
</evidence>
<dbReference type="InterPro" id="IPR000014">
    <property type="entry name" value="PAS"/>
</dbReference>
<dbReference type="CDD" id="cd00082">
    <property type="entry name" value="HisKA"/>
    <property type="match status" value="1"/>
</dbReference>
<dbReference type="FunFam" id="1.10.287.130:FF:000002">
    <property type="entry name" value="Two-component osmosensing histidine kinase"/>
    <property type="match status" value="1"/>
</dbReference>
<evidence type="ECO:0000256" key="6">
    <source>
        <dbReference type="ARBA" id="ARBA00022679"/>
    </source>
</evidence>
<evidence type="ECO:0000259" key="25">
    <source>
        <dbReference type="PROSITE" id="PS50894"/>
    </source>
</evidence>
<dbReference type="OrthoDB" id="8552871at2"/>
<feature type="domain" description="PAS" evidence="23">
    <location>
        <begin position="441"/>
        <end position="489"/>
    </location>
</feature>
<dbReference type="InterPro" id="IPR004358">
    <property type="entry name" value="Sig_transdc_His_kin-like_C"/>
</dbReference>
<evidence type="ECO:0000259" key="23">
    <source>
        <dbReference type="PROSITE" id="PS50112"/>
    </source>
</evidence>
<dbReference type="EMBL" id="AP018823">
    <property type="protein sequence ID" value="BBF85452.1"/>
    <property type="molecule type" value="Genomic_DNA"/>
</dbReference>
<dbReference type="Gene3D" id="3.40.50.2300">
    <property type="match status" value="2"/>
</dbReference>
<evidence type="ECO:0000256" key="14">
    <source>
        <dbReference type="ARBA" id="ARBA00058004"/>
    </source>
</evidence>
<evidence type="ECO:0000256" key="1">
    <source>
        <dbReference type="ARBA" id="ARBA00000085"/>
    </source>
</evidence>
<feature type="modified residue" description="4-aspartylphosphate" evidence="19">
    <location>
        <position position="1023"/>
    </location>
</feature>
<dbReference type="InterPro" id="IPR003661">
    <property type="entry name" value="HisK_dim/P_dom"/>
</dbReference>
<dbReference type="PROSITE" id="PS50113">
    <property type="entry name" value="PAC"/>
    <property type="match status" value="1"/>
</dbReference>
<feature type="domain" description="Response regulatory" evidence="22">
    <location>
        <begin position="974"/>
        <end position="1090"/>
    </location>
</feature>
<dbReference type="PANTHER" id="PTHR45339">
    <property type="entry name" value="HYBRID SIGNAL TRANSDUCTION HISTIDINE KINASE J"/>
    <property type="match status" value="1"/>
</dbReference>
<evidence type="ECO:0000256" key="5">
    <source>
        <dbReference type="ARBA" id="ARBA00022553"/>
    </source>
</evidence>
<dbReference type="Gene3D" id="1.20.120.160">
    <property type="entry name" value="HPT domain"/>
    <property type="match status" value="1"/>
</dbReference>
<dbReference type="CDD" id="cd00130">
    <property type="entry name" value="PAS"/>
    <property type="match status" value="1"/>
</dbReference>
<dbReference type="FunFam" id="3.30.565.10:FF:000010">
    <property type="entry name" value="Sensor histidine kinase RcsC"/>
    <property type="match status" value="1"/>
</dbReference>
<dbReference type="SUPFAM" id="SSF55785">
    <property type="entry name" value="PYP-like sensor domain (PAS domain)"/>
    <property type="match status" value="1"/>
</dbReference>
<comment type="catalytic activity">
    <reaction evidence="1">
        <text>ATP + protein L-histidine = ADP + protein N-phospho-L-histidine.</text>
        <dbReference type="EC" id="2.7.13.3"/>
    </reaction>
</comment>
<dbReference type="InterPro" id="IPR029151">
    <property type="entry name" value="Sensor-like_sf"/>
</dbReference>
<comment type="function">
    <text evidence="14">Member of the two-component regulatory system BvgS/BvgA. Phosphorylates BvgA via a four-step phosphorelay in response to environmental signals.</text>
</comment>
<feature type="domain" description="PAC" evidence="24">
    <location>
        <begin position="516"/>
        <end position="568"/>
    </location>
</feature>
<evidence type="ECO:0000313" key="26">
    <source>
        <dbReference type="EMBL" id="BBF85452.1"/>
    </source>
</evidence>
<dbReference type="NCBIfam" id="TIGR00229">
    <property type="entry name" value="sensory_box"/>
    <property type="match status" value="1"/>
</dbReference>
<evidence type="ECO:0000256" key="11">
    <source>
        <dbReference type="ARBA" id="ARBA00022989"/>
    </source>
</evidence>
<gene>
    <name evidence="26" type="ORF">DLM_1836</name>
</gene>
<dbReference type="PROSITE" id="PS50110">
    <property type="entry name" value="RESPONSE_REGULATORY"/>
    <property type="match status" value="2"/>
</dbReference>
<organism evidence="26 27">
    <name type="scientific">Aquitalea magnusonii</name>
    <dbReference type="NCBI Taxonomy" id="332411"/>
    <lineage>
        <taxon>Bacteria</taxon>
        <taxon>Pseudomonadati</taxon>
        <taxon>Pseudomonadota</taxon>
        <taxon>Betaproteobacteria</taxon>
        <taxon>Neisseriales</taxon>
        <taxon>Chromobacteriaceae</taxon>
        <taxon>Aquitalea</taxon>
    </lineage>
</organism>
<dbReference type="Gene3D" id="3.30.450.20">
    <property type="entry name" value="PAS domain"/>
    <property type="match status" value="2"/>
</dbReference>
<dbReference type="SMART" id="SM00387">
    <property type="entry name" value="HATPase_c"/>
    <property type="match status" value="1"/>
</dbReference>
<dbReference type="PROSITE" id="PS50112">
    <property type="entry name" value="PAS"/>
    <property type="match status" value="1"/>
</dbReference>
<keyword evidence="10" id="KW-0067">ATP-binding</keyword>
<dbReference type="Pfam" id="PF00512">
    <property type="entry name" value="HisKA"/>
    <property type="match status" value="1"/>
</dbReference>
<reference evidence="26 27" key="2">
    <citation type="journal article" date="2017" name="Genome Announc.">
        <title>Draft genome sequence of Aquitalea magnusonii strain H3, a plant growth-promoting bacterium of duckweed Lemna minor.</title>
        <authorList>
            <person name="Ishizawa H."/>
            <person name="Kuroda M."/>
            <person name="Ike M."/>
        </authorList>
    </citation>
    <scope>NUCLEOTIDE SEQUENCE [LARGE SCALE GENOMIC DNA]</scope>
    <source>
        <strain evidence="26 27">H3</strain>
    </source>
</reference>
<dbReference type="InterPro" id="IPR035965">
    <property type="entry name" value="PAS-like_dom_sf"/>
</dbReference>
<name>A0A3G9GH75_9NEIS</name>
<evidence type="ECO:0000256" key="16">
    <source>
        <dbReference type="ARBA" id="ARBA00068150"/>
    </source>
</evidence>
<proteinExistence type="predicted"/>
<feature type="domain" description="Histidine kinase" evidence="21">
    <location>
        <begin position="586"/>
        <end position="807"/>
    </location>
</feature>
<sequence length="1304" mass="144502">MKKTFASSMVLRMCGLILLSLTVFAFGCYHLIVQRTVDSLAQSEMQVSAQQLEARTRHLLGSVEDTLRASQAWGRNSHWTGHTEWLSERQQLQRFNEFFFPIIENHGEIASVNMAHESGREILLLHNADGGWVNRLSDPARLGRTTYWFYWDRQRRLIRSETRQQDYDARQRPWFKGAMALANDGKLFWTAPYTFYTTRQIGLTAVSRWTADDGSRFVIGHDVNLSSLASYTGSLPAEQQKTLALLDDQARLLVLPLSDRQQQQALQMQPLATIKNGPLAHGYQHWLRRTQQPGLVSRHNAADQDWFSLFQPMHFGQQLFWIAVIAPQSAFLPGTTGDLLVLVLITVAALVCGGVVALRMARRFALPLQQLAEESARIGRLELALPVSQTARQAPWQEISQLAAAQELMRQQLLSSTSQLQYARTQLEQKVSERTSALLHQVALVEALLDIIPNPIFYKGADSRFIGCNQAYEQAFGINRRDFIGKRVLDLDYLPLADRQHYQQEDEAVIAHCSRVAREEQMQLADGQLHHVLYSVTGFRHQDNTPGGLIGMIVDVSALKLAEQDARAARRIAEAATRAKADFLANMSHEIRTPMNAIIGMTQLALQTGLNPQQRNYLDKVHIAANGLLGLINDILDFSKIEAGKLSCEQTDFMLEDVISQVADLVALRVRDKGLELLFDIATDVPPRLVGDPLRLGQVLNNLVGNAVKFTDQGEITLAVRLEAEDQDQVLLGIEVRDTGIGMSQAEQDNVFHAFTQADSSTTRRYGGTGLGLSICKHIVELMHGDISVSSTPGVGSSFRFTCRLGKAQPQPEQASTLPDIRGMRALVVDDNAAAREVFAHMLQALQLDAEAVDSGPAALQSLQRAQQAGHPYQLALIDWKMPGMDGVETLQQIQASADFPTPACLLATAHDSDSLAQALGQTPVDGILDKPATFSTLLDAIHTACRHQPALVRNNSAPRLDLPQLRQWLQGSRVLLVEDNQTNQEVALELLRQVGIQADLAENGAQALQMADQHDYQLLLMDCQMPVMDGLEASRQLRRQPAHATRKIVAMTANVMAGEEQRCLEAGMDDYIAKPIDIQVFYATLLRHLQPDLPPPLPVSSTAQTPATGNVLLDRNTALLRMGGDHTLYARLLSRFQEREHDAVQRLRQALQQGEKDGARRIVHNLKGLAGNIGADALAAACRHLEYHLDGDGSQREEAIARLQQQLQQLLAHLEQEQAAAPDPASPFIEDSQALISALALQLQDNDIKASRTATALYHALAGHAEADTAQQLSRLAAQYEYDAALQQLEQLAARLQPKPTMQ</sequence>
<dbReference type="KEGG" id="amah:DLM_1836"/>
<dbReference type="CDD" id="cd16922">
    <property type="entry name" value="HATPase_EvgS-ArcB-TorS-like"/>
    <property type="match status" value="1"/>
</dbReference>
<dbReference type="InterPro" id="IPR036890">
    <property type="entry name" value="HATPase_C_sf"/>
</dbReference>
<dbReference type="InterPro" id="IPR011006">
    <property type="entry name" value="CheY-like_superfamily"/>
</dbReference>
<dbReference type="PANTHER" id="PTHR45339:SF1">
    <property type="entry name" value="HYBRID SIGNAL TRANSDUCTION HISTIDINE KINASE J"/>
    <property type="match status" value="1"/>
</dbReference>
<dbReference type="Gene3D" id="3.30.565.10">
    <property type="entry name" value="Histidine kinase-like ATPase, C-terminal domain"/>
    <property type="match status" value="1"/>
</dbReference>
<dbReference type="InterPro" id="IPR036641">
    <property type="entry name" value="HPT_dom_sf"/>
</dbReference>
<keyword evidence="11 20" id="KW-1133">Transmembrane helix</keyword>
<evidence type="ECO:0000256" key="8">
    <source>
        <dbReference type="ARBA" id="ARBA00022741"/>
    </source>
</evidence>
<dbReference type="SMART" id="SM00448">
    <property type="entry name" value="REC"/>
    <property type="match status" value="2"/>
</dbReference>
<dbReference type="GO" id="GO:0000155">
    <property type="term" value="F:phosphorelay sensor kinase activity"/>
    <property type="evidence" value="ECO:0007669"/>
    <property type="project" value="InterPro"/>
</dbReference>
<keyword evidence="12" id="KW-0902">Two-component regulatory system</keyword>
<evidence type="ECO:0000313" key="27">
    <source>
        <dbReference type="Proteomes" id="UP000198290"/>
    </source>
</evidence>
<dbReference type="PRINTS" id="PR00344">
    <property type="entry name" value="BCTRLSENSOR"/>
</dbReference>
<dbReference type="InterPro" id="IPR013656">
    <property type="entry name" value="PAS_4"/>
</dbReference>
<evidence type="ECO:0000256" key="2">
    <source>
        <dbReference type="ARBA" id="ARBA00004651"/>
    </source>
</evidence>
<keyword evidence="7 20" id="KW-0812">Transmembrane</keyword>
<dbReference type="InterPro" id="IPR036097">
    <property type="entry name" value="HisK_dim/P_sf"/>
</dbReference>
<dbReference type="GO" id="GO:0005524">
    <property type="term" value="F:ATP binding"/>
    <property type="evidence" value="ECO:0007669"/>
    <property type="project" value="UniProtKB-KW"/>
</dbReference>
<protein>
    <recommendedName>
        <fullName evidence="16">Sensory/regulatory protein RpfC</fullName>
        <ecNumber evidence="3">2.7.13.3</ecNumber>
    </recommendedName>
    <alternativeName>
        <fullName evidence="17">Virulence sensor protein BvgS</fullName>
    </alternativeName>
</protein>